<dbReference type="Pfam" id="PF10719">
    <property type="entry name" value="ComFB"/>
    <property type="match status" value="1"/>
</dbReference>
<dbReference type="AlphaFoldDB" id="A0A1X7DER5"/>
<proteinExistence type="predicted"/>
<dbReference type="OrthoDB" id="5616024at2"/>
<dbReference type="STRING" id="1519643.SAMN06295933_1807"/>
<evidence type="ECO:0000313" key="2">
    <source>
        <dbReference type="Proteomes" id="UP000192906"/>
    </source>
</evidence>
<gene>
    <name evidence="1" type="ORF">SAMN06295933_1807</name>
</gene>
<protein>
    <submittedName>
        <fullName evidence="1">Competence protein ComFB</fullName>
    </submittedName>
</protein>
<dbReference type="Proteomes" id="UP000192906">
    <property type="component" value="Unassembled WGS sequence"/>
</dbReference>
<organism evidence="1 2">
    <name type="scientific">Desulfovibrio gilichinskyi</name>
    <dbReference type="NCBI Taxonomy" id="1519643"/>
    <lineage>
        <taxon>Bacteria</taxon>
        <taxon>Pseudomonadati</taxon>
        <taxon>Thermodesulfobacteriota</taxon>
        <taxon>Desulfovibrionia</taxon>
        <taxon>Desulfovibrionales</taxon>
        <taxon>Desulfovibrionaceae</taxon>
        <taxon>Desulfovibrio</taxon>
    </lineage>
</organism>
<evidence type="ECO:0000313" key="1">
    <source>
        <dbReference type="EMBL" id="SMF14315.1"/>
    </source>
</evidence>
<keyword evidence="2" id="KW-1185">Reference proteome</keyword>
<sequence length="100" mass="11639">MLTFKEFFSSGDIVNLTEQVVYDELKAFIERQEVEFCQCDKCLFDIACVVLNAVPSLYSSSDVDRKYPNADFSMEYEHLQRLVKEELPKSIALVKSRLHH</sequence>
<dbReference type="EMBL" id="FWZU01000003">
    <property type="protein sequence ID" value="SMF14315.1"/>
    <property type="molecule type" value="Genomic_DNA"/>
</dbReference>
<dbReference type="InterPro" id="IPR019657">
    <property type="entry name" value="ComFB"/>
</dbReference>
<accession>A0A1X7DER5</accession>
<dbReference type="RefSeq" id="WP_085101436.1">
    <property type="nucleotide sequence ID" value="NZ_FWZU01000003.1"/>
</dbReference>
<name>A0A1X7DER5_9BACT</name>
<reference evidence="2" key="1">
    <citation type="submission" date="2017-04" db="EMBL/GenBank/DDBJ databases">
        <authorList>
            <person name="Varghese N."/>
            <person name="Submissions S."/>
        </authorList>
    </citation>
    <scope>NUCLEOTIDE SEQUENCE [LARGE SCALE GENOMIC DNA]</scope>
    <source>
        <strain evidence="2">K3S</strain>
    </source>
</reference>